<dbReference type="Proteomes" id="UP001168613">
    <property type="component" value="Unassembled WGS sequence"/>
</dbReference>
<proteinExistence type="predicted"/>
<evidence type="ECO:0000313" key="3">
    <source>
        <dbReference type="Proteomes" id="UP001168613"/>
    </source>
</evidence>
<organism evidence="2 3">
    <name type="scientific">Alcaligenes endophyticus</name>
    <dbReference type="NCBI Taxonomy" id="1929088"/>
    <lineage>
        <taxon>Bacteria</taxon>
        <taxon>Pseudomonadati</taxon>
        <taxon>Pseudomonadota</taxon>
        <taxon>Betaproteobacteria</taxon>
        <taxon>Burkholderiales</taxon>
        <taxon>Alcaligenaceae</taxon>
        <taxon>Alcaligenes</taxon>
    </lineage>
</organism>
<accession>A0ABT8EJ67</accession>
<dbReference type="EMBL" id="JAJHNU010000002">
    <property type="protein sequence ID" value="MDN4121320.1"/>
    <property type="molecule type" value="Genomic_DNA"/>
</dbReference>
<evidence type="ECO:0000259" key="1">
    <source>
        <dbReference type="Pfam" id="PF01882"/>
    </source>
</evidence>
<dbReference type="RefSeq" id="WP_266124003.1">
    <property type="nucleotide sequence ID" value="NZ_JAJHNU010000002.1"/>
</dbReference>
<dbReference type="SUPFAM" id="SSF53300">
    <property type="entry name" value="vWA-like"/>
    <property type="match status" value="1"/>
</dbReference>
<dbReference type="Gene3D" id="3.40.50.410">
    <property type="entry name" value="von Willebrand factor, type A domain"/>
    <property type="match status" value="1"/>
</dbReference>
<name>A0ABT8EJ67_9BURK</name>
<sequence>MNGKKSYRGGVDLSYPLRWRVNSVLYGAHRATGHSDSGNFKGFQAFSRHPDIRRIDLRRSVRDPFGQWYVKDYEPRTPVQVHILIDVSASMRAGGEPTPITVAKVLSTALSHAAYSNGDALSIYACGSQIELQSAGPGQRARARSAQHIYQHLQQTPAQAQGAQALLQAAQRLGARRSIVFLISDFMFEPQYCEQVLQALGRHDVIAIVMDTQPLDHFPSWGLSLWHDAESGQKRLLFMRPKLLQQWRTDQAARQHSLNKLLLRYGIAPFRPTQPDWLTAFARHLMER</sequence>
<keyword evidence="3" id="KW-1185">Reference proteome</keyword>
<dbReference type="InterPro" id="IPR002881">
    <property type="entry name" value="DUF58"/>
</dbReference>
<comment type="caution">
    <text evidence="2">The sequence shown here is derived from an EMBL/GenBank/DDBJ whole genome shotgun (WGS) entry which is preliminary data.</text>
</comment>
<dbReference type="PANTHER" id="PTHR33608:SF7">
    <property type="entry name" value="DUF58 DOMAIN-CONTAINING PROTEIN"/>
    <property type="match status" value="1"/>
</dbReference>
<reference evidence="2" key="1">
    <citation type="submission" date="2021-11" db="EMBL/GenBank/DDBJ databases">
        <title>Draft genome sequence of Alcaligenes endophyticus type strain CCUG 75668T.</title>
        <authorList>
            <person name="Salva-Serra F."/>
            <person name="Duran R.E."/>
            <person name="Seeger M."/>
            <person name="Moore E.R.B."/>
            <person name="Jaen-Luchoro D."/>
        </authorList>
    </citation>
    <scope>NUCLEOTIDE SEQUENCE</scope>
    <source>
        <strain evidence="2">CCUG 75668</strain>
    </source>
</reference>
<feature type="domain" description="DUF58" evidence="1">
    <location>
        <begin position="51"/>
        <end position="243"/>
    </location>
</feature>
<dbReference type="PANTHER" id="PTHR33608">
    <property type="entry name" value="BLL2464 PROTEIN"/>
    <property type="match status" value="1"/>
</dbReference>
<dbReference type="InterPro" id="IPR036465">
    <property type="entry name" value="vWFA_dom_sf"/>
</dbReference>
<gene>
    <name evidence="2" type="ORF">LMS43_08470</name>
</gene>
<dbReference type="Pfam" id="PF01882">
    <property type="entry name" value="DUF58"/>
    <property type="match status" value="1"/>
</dbReference>
<evidence type="ECO:0000313" key="2">
    <source>
        <dbReference type="EMBL" id="MDN4121320.1"/>
    </source>
</evidence>
<protein>
    <submittedName>
        <fullName evidence="2">VWA domain-containing protein</fullName>
    </submittedName>
</protein>